<accession>A0ACD3Z0I1</accession>
<organism evidence="1 2">
    <name type="scientific">Fusarium solani subsp. cucurbitae</name>
    <name type="common">Neocosmosporum cucurbitae</name>
    <dbReference type="NCBI Taxonomy" id="2747967"/>
    <lineage>
        <taxon>Eukaryota</taxon>
        <taxon>Fungi</taxon>
        <taxon>Dikarya</taxon>
        <taxon>Ascomycota</taxon>
        <taxon>Pezizomycotina</taxon>
        <taxon>Sordariomycetes</taxon>
        <taxon>Hypocreomycetidae</taxon>
        <taxon>Hypocreales</taxon>
        <taxon>Nectriaceae</taxon>
        <taxon>Fusarium</taxon>
        <taxon>Fusarium solani species complex</taxon>
    </lineage>
</organism>
<dbReference type="EMBL" id="CP090033">
    <property type="protein sequence ID" value="UPK94386.1"/>
    <property type="molecule type" value="Genomic_DNA"/>
</dbReference>
<gene>
    <name evidence="1" type="ORF">LCI18_005321</name>
</gene>
<keyword evidence="2" id="KW-1185">Reference proteome</keyword>
<evidence type="ECO:0000313" key="1">
    <source>
        <dbReference type="EMBL" id="UPK94386.1"/>
    </source>
</evidence>
<reference evidence="1" key="1">
    <citation type="submission" date="2021-11" db="EMBL/GenBank/DDBJ databases">
        <title>Fusarium solani-melongenae Genome sequencing and assembly.</title>
        <authorList>
            <person name="Xie S."/>
            <person name="Huang L."/>
            <person name="Zhang X."/>
        </authorList>
    </citation>
    <scope>NUCLEOTIDE SEQUENCE</scope>
    <source>
        <strain evidence="1">CRI 24-3</strain>
    </source>
</reference>
<sequence length="699" mass="80164">MENASNWPQKRAEKGAEALRYKHDPLPQPDHIRLLDVRSRTTNSYIPLLTFRIGDCPPYAALSYTWGPPLETAESKAAYEGKKQTLHIQDGRKQGYLSVDRNLCEAIAAIQTNQWAEFLWADGVCINQDDNLEKKYQVPLMGEIYSRCQRAIAWLGADSSNAEEFHKLHTTVKDAVSRQGPFRNPAIQFLAVHSVEELESRLGIEIPRTWWNSYCTFLEQRRWFSRAWVKQEVALPPELLVSFNNFTLSWNDLWLVTTFLKQSLGAKLQYLRSPSGTRHTMPVGTEIMHLATLRDQCQRGGPTVYQVRPGDLNPTLQEKTGARTDRQLCCAYLEESIERIRDSDATKPKDKVYAILGIFKKFIQSPLDDLLSPEYNDSVTPEETFTRAAWFLLRELPILSTLSMVPDLSQRLLQDLPSWVPDYTFQKNMKPLPYIAGKYGMNASLASEEVMAYRQRDGNTLHLEGAVFDVIQSHGLPGPDEHDQFEITRSMMEYLKELFRLAWRASCDFSYPEPIINFLWRTQIANATRNTHGVILSEKHFSDWILGFMATKIAMYGEDSTFQSVMGLVQALRGHGNHMLPTRNEIYTLVAHMRENSETARGVEVRRNYSLFYDMFAATSIWRKVFLTRKGHFGLGPMSVQPGDEVWMLCGGKVLYVLRHHETLPDTYRFIGEAYVHGFMHGEVFRDGVGESVHRISLV</sequence>
<dbReference type="Proteomes" id="UP000830768">
    <property type="component" value="Chromosome 4"/>
</dbReference>
<protein>
    <submittedName>
        <fullName evidence="1">Uncharacterized protein</fullName>
    </submittedName>
</protein>
<name>A0ACD3Z0I1_FUSSC</name>
<proteinExistence type="predicted"/>
<evidence type="ECO:0000313" key="2">
    <source>
        <dbReference type="Proteomes" id="UP000830768"/>
    </source>
</evidence>